<keyword evidence="6" id="KW-1185">Reference proteome</keyword>
<proteinExistence type="predicted"/>
<dbReference type="SUPFAM" id="SSF53098">
    <property type="entry name" value="Ribonuclease H-like"/>
    <property type="match status" value="1"/>
</dbReference>
<dbReference type="PANTHER" id="PTHR30231">
    <property type="entry name" value="DNA POLYMERASE III SUBUNIT EPSILON"/>
    <property type="match status" value="1"/>
</dbReference>
<organism evidence="5 6">
    <name type="scientific">Shewanella eurypsychrophilus</name>
    <dbReference type="NCBI Taxonomy" id="2593656"/>
    <lineage>
        <taxon>Bacteria</taxon>
        <taxon>Pseudomonadati</taxon>
        <taxon>Pseudomonadota</taxon>
        <taxon>Gammaproteobacteria</taxon>
        <taxon>Alteromonadales</taxon>
        <taxon>Shewanellaceae</taxon>
        <taxon>Shewanella</taxon>
    </lineage>
</organism>
<accession>A0ABX8S3V9</accession>
<evidence type="ECO:0000256" key="1">
    <source>
        <dbReference type="ARBA" id="ARBA00022722"/>
    </source>
</evidence>
<dbReference type="EMBL" id="CP045503">
    <property type="protein sequence ID" value="QXP44860.1"/>
    <property type="molecule type" value="Genomic_DNA"/>
</dbReference>
<feature type="domain" description="Exonuclease" evidence="4">
    <location>
        <begin position="41"/>
        <end position="214"/>
    </location>
</feature>
<dbReference type="GO" id="GO:0004527">
    <property type="term" value="F:exonuclease activity"/>
    <property type="evidence" value="ECO:0007669"/>
    <property type="project" value="UniProtKB-KW"/>
</dbReference>
<evidence type="ECO:0000313" key="5">
    <source>
        <dbReference type="EMBL" id="QXP44860.1"/>
    </source>
</evidence>
<gene>
    <name evidence="5" type="ORF">FM038_25790</name>
</gene>
<keyword evidence="1" id="KW-0540">Nuclease</keyword>
<dbReference type="InterPro" id="IPR013520">
    <property type="entry name" value="Ribonucl_H"/>
</dbReference>
<keyword evidence="3 5" id="KW-0269">Exonuclease</keyword>
<dbReference type="Pfam" id="PF00929">
    <property type="entry name" value="RNase_T"/>
    <property type="match status" value="1"/>
</dbReference>
<dbReference type="RefSeq" id="WP_142874121.1">
    <property type="nucleotide sequence ID" value="NZ_CP045503.2"/>
</dbReference>
<dbReference type="PANTHER" id="PTHR30231:SF4">
    <property type="entry name" value="PROTEIN NEN2"/>
    <property type="match status" value="1"/>
</dbReference>
<evidence type="ECO:0000259" key="4">
    <source>
        <dbReference type="SMART" id="SM00479"/>
    </source>
</evidence>
<name>A0ABX8S3V9_9GAMM</name>
<evidence type="ECO:0000256" key="3">
    <source>
        <dbReference type="ARBA" id="ARBA00022839"/>
    </source>
</evidence>
<sequence length="227" mass="25104">MIAQLFKSKLCWRAFRSHSDIISRYHRELMPAIAKDIGQSSLMAIDLEMTGLDPNHDQILSIGLIPIENSLLRLDSAEHKLIKVEGGVGQSATIHGILDKHLQDAIDLDEAISWFIEKTQGKVLVAHHTPLDLRFLQNAISSLYGEKVKLLAIDTLAIERKRLLRKHDLLKEGTLRLGACRERYGLPVYAAHNALVDALACGELLLAQAAAIGQGDRLTVAELLAIK</sequence>
<dbReference type="CDD" id="cd06127">
    <property type="entry name" value="DEDDh"/>
    <property type="match status" value="1"/>
</dbReference>
<keyword evidence="2" id="KW-0378">Hydrolase</keyword>
<dbReference type="SMART" id="SM00479">
    <property type="entry name" value="EXOIII"/>
    <property type="match status" value="1"/>
</dbReference>
<dbReference type="Proteomes" id="UP000316416">
    <property type="component" value="Chromosome"/>
</dbReference>
<reference evidence="5" key="1">
    <citation type="submission" date="2021-07" db="EMBL/GenBank/DDBJ databases">
        <title>Shewanella sp. YLB-07 whole genome sequence.</title>
        <authorList>
            <person name="Yu L."/>
        </authorList>
    </citation>
    <scope>NUCLEOTIDE SEQUENCE</scope>
    <source>
        <strain evidence="5">YLB-08</strain>
    </source>
</reference>
<dbReference type="InterPro" id="IPR036397">
    <property type="entry name" value="RNaseH_sf"/>
</dbReference>
<protein>
    <submittedName>
        <fullName evidence="5">3'-5' exonuclease</fullName>
    </submittedName>
</protein>
<evidence type="ECO:0000313" key="6">
    <source>
        <dbReference type="Proteomes" id="UP000316416"/>
    </source>
</evidence>
<evidence type="ECO:0000256" key="2">
    <source>
        <dbReference type="ARBA" id="ARBA00022801"/>
    </source>
</evidence>
<dbReference type="InterPro" id="IPR012337">
    <property type="entry name" value="RNaseH-like_sf"/>
</dbReference>
<dbReference type="Gene3D" id="3.30.420.10">
    <property type="entry name" value="Ribonuclease H-like superfamily/Ribonuclease H"/>
    <property type="match status" value="1"/>
</dbReference>